<dbReference type="InterPro" id="IPR011009">
    <property type="entry name" value="Kinase-like_dom_sf"/>
</dbReference>
<keyword evidence="3 6" id="KW-0547">Nucleotide-binding</keyword>
<dbReference type="InterPro" id="IPR017441">
    <property type="entry name" value="Protein_kinase_ATP_BS"/>
</dbReference>
<dbReference type="GO" id="GO:0005524">
    <property type="term" value="F:ATP binding"/>
    <property type="evidence" value="ECO:0007669"/>
    <property type="project" value="UniProtKB-UniRule"/>
</dbReference>
<evidence type="ECO:0000313" key="9">
    <source>
        <dbReference type="EMBL" id="KAL0276492.1"/>
    </source>
</evidence>
<dbReference type="InterPro" id="IPR050117">
    <property type="entry name" value="MAPK"/>
</dbReference>
<keyword evidence="1" id="KW-0723">Serine/threonine-protein kinase</keyword>
<keyword evidence="4" id="KW-0418">Kinase</keyword>
<dbReference type="Gene3D" id="3.30.200.20">
    <property type="entry name" value="Phosphorylase Kinase, domain 1"/>
    <property type="match status" value="1"/>
</dbReference>
<feature type="binding site" evidence="6">
    <location>
        <position position="38"/>
    </location>
    <ligand>
        <name>ATP</name>
        <dbReference type="ChEBI" id="CHEBI:30616"/>
    </ligand>
</feature>
<proteinExistence type="predicted"/>
<dbReference type="PANTHER" id="PTHR24055">
    <property type="entry name" value="MITOGEN-ACTIVATED PROTEIN KINASE"/>
    <property type="match status" value="1"/>
</dbReference>
<dbReference type="PROSITE" id="PS00108">
    <property type="entry name" value="PROTEIN_KINASE_ST"/>
    <property type="match status" value="1"/>
</dbReference>
<dbReference type="PROSITE" id="PS50011">
    <property type="entry name" value="PROTEIN_KINASE_DOM"/>
    <property type="match status" value="1"/>
</dbReference>
<organism evidence="9">
    <name type="scientific">Menopon gallinae</name>
    <name type="common">poultry shaft louse</name>
    <dbReference type="NCBI Taxonomy" id="328185"/>
    <lineage>
        <taxon>Eukaryota</taxon>
        <taxon>Metazoa</taxon>
        <taxon>Ecdysozoa</taxon>
        <taxon>Arthropoda</taxon>
        <taxon>Hexapoda</taxon>
        <taxon>Insecta</taxon>
        <taxon>Pterygota</taxon>
        <taxon>Neoptera</taxon>
        <taxon>Paraneoptera</taxon>
        <taxon>Psocodea</taxon>
        <taxon>Troctomorpha</taxon>
        <taxon>Phthiraptera</taxon>
        <taxon>Amblycera</taxon>
        <taxon>Menoponidae</taxon>
        <taxon>Menopon</taxon>
    </lineage>
</organism>
<evidence type="ECO:0000259" key="8">
    <source>
        <dbReference type="PROSITE" id="PS50011"/>
    </source>
</evidence>
<reference evidence="9" key="1">
    <citation type="journal article" date="2024" name="Gigascience">
        <title>Chromosome-level genome of the poultry shaft louse Menopon gallinae provides insight into the host-switching and adaptive evolution of parasitic lice.</title>
        <authorList>
            <person name="Xu Y."/>
            <person name="Ma L."/>
            <person name="Liu S."/>
            <person name="Liang Y."/>
            <person name="Liu Q."/>
            <person name="He Z."/>
            <person name="Tian L."/>
            <person name="Duan Y."/>
            <person name="Cai W."/>
            <person name="Li H."/>
            <person name="Song F."/>
        </authorList>
    </citation>
    <scope>NUCLEOTIDE SEQUENCE</scope>
    <source>
        <strain evidence="9">Cailab_2023a</strain>
    </source>
</reference>
<name>A0AAW2I287_9NEOP</name>
<dbReference type="InterPro" id="IPR000719">
    <property type="entry name" value="Prot_kinase_dom"/>
</dbReference>
<evidence type="ECO:0000256" key="5">
    <source>
        <dbReference type="ARBA" id="ARBA00022840"/>
    </source>
</evidence>
<protein>
    <recommendedName>
        <fullName evidence="8">Protein kinase domain-containing protein</fullName>
    </recommendedName>
</protein>
<feature type="compositionally biased region" description="Polar residues" evidence="7">
    <location>
        <begin position="344"/>
        <end position="363"/>
    </location>
</feature>
<keyword evidence="5 6" id="KW-0067">ATP-binding</keyword>
<feature type="region of interest" description="Disordered" evidence="7">
    <location>
        <begin position="526"/>
        <end position="548"/>
    </location>
</feature>
<sequence>MSTTFLKKYKVLSHIGEGAFSEVLKCQERETGNLYAAKRLKKDYSSLAEVTESPEVIAMRKLSHHPNILHIIEFHVDPIPGKVTFIFELMDMSLYDMMKNRKRPMPEIRVKRYMYQLLKGLDHLHHHGLFHRDIKPENILIKNEVIKIADLGSIRGAYSRPPYTEYISTRWYRSPECLLTTGFYGPKMDVWACGCVFFELLTTKPLFPGTNEVDQISKIHDILGTPHTRLLAKFHRHKSRNCEYFFQSKTGTGLSCLVPNLSEHGRDILKQMLTYDPEHRSNVRRLLEHRYFNDLRDQEMLTIKKSNIVTSNITKEWRNPLLLSHIMSGEKKKKSKLLKKRFSPQKSGKETMSTSTQSLTTNGNFMTGSTKTLPLLHHANGDRPLHQGKTLDCFNGGKVEKRMFNSEEQITPKRTWCQNSSYGKVINEQKIETRPMKRKTSPQLPKVLLQAQQNQLGLSSMPNCDAQPKEGSNFGNVTLPNMDLRRSEFSGLRKLHHSGPLASYRNTNHLSLLSTIPERIQKKALDVRLSPADSSSAEGVVKKPRGNH</sequence>
<feature type="region of interest" description="Disordered" evidence="7">
    <location>
        <begin position="334"/>
        <end position="363"/>
    </location>
</feature>
<evidence type="ECO:0000256" key="4">
    <source>
        <dbReference type="ARBA" id="ARBA00022777"/>
    </source>
</evidence>
<evidence type="ECO:0000256" key="2">
    <source>
        <dbReference type="ARBA" id="ARBA00022679"/>
    </source>
</evidence>
<dbReference type="CDD" id="cd07831">
    <property type="entry name" value="STKc_MOK"/>
    <property type="match status" value="1"/>
</dbReference>
<dbReference type="InterPro" id="IPR008271">
    <property type="entry name" value="Ser/Thr_kinase_AS"/>
</dbReference>
<dbReference type="FunFam" id="1.10.510.10:FF:000624">
    <property type="entry name" value="Mitogen-activated protein kinase"/>
    <property type="match status" value="1"/>
</dbReference>
<dbReference type="PROSITE" id="PS00107">
    <property type="entry name" value="PROTEIN_KINASE_ATP"/>
    <property type="match status" value="1"/>
</dbReference>
<evidence type="ECO:0000256" key="6">
    <source>
        <dbReference type="PROSITE-ProRule" id="PRU10141"/>
    </source>
</evidence>
<dbReference type="SMART" id="SM00220">
    <property type="entry name" value="S_TKc"/>
    <property type="match status" value="1"/>
</dbReference>
<dbReference type="GO" id="GO:0004674">
    <property type="term" value="F:protein serine/threonine kinase activity"/>
    <property type="evidence" value="ECO:0007669"/>
    <property type="project" value="UniProtKB-KW"/>
</dbReference>
<dbReference type="AlphaFoldDB" id="A0AAW2I287"/>
<gene>
    <name evidence="9" type="ORF">PYX00_004051</name>
</gene>
<evidence type="ECO:0000256" key="3">
    <source>
        <dbReference type="ARBA" id="ARBA00022741"/>
    </source>
</evidence>
<keyword evidence="2" id="KW-0808">Transferase</keyword>
<accession>A0AAW2I287</accession>
<comment type="caution">
    <text evidence="9">The sequence shown here is derived from an EMBL/GenBank/DDBJ whole genome shotgun (WGS) entry which is preliminary data.</text>
</comment>
<dbReference type="Pfam" id="PF00069">
    <property type="entry name" value="Pkinase"/>
    <property type="match status" value="1"/>
</dbReference>
<feature type="domain" description="Protein kinase" evidence="8">
    <location>
        <begin position="9"/>
        <end position="292"/>
    </location>
</feature>
<dbReference type="EMBL" id="JARGDH010000002">
    <property type="protein sequence ID" value="KAL0276492.1"/>
    <property type="molecule type" value="Genomic_DNA"/>
</dbReference>
<dbReference type="Gene3D" id="1.10.510.10">
    <property type="entry name" value="Transferase(Phosphotransferase) domain 1"/>
    <property type="match status" value="1"/>
</dbReference>
<evidence type="ECO:0000256" key="1">
    <source>
        <dbReference type="ARBA" id="ARBA00022527"/>
    </source>
</evidence>
<evidence type="ECO:0000256" key="7">
    <source>
        <dbReference type="SAM" id="MobiDB-lite"/>
    </source>
</evidence>
<feature type="compositionally biased region" description="Basic residues" evidence="7">
    <location>
        <begin position="334"/>
        <end position="343"/>
    </location>
</feature>
<dbReference type="SUPFAM" id="SSF56112">
    <property type="entry name" value="Protein kinase-like (PK-like)"/>
    <property type="match status" value="1"/>
</dbReference>